<name>A0A9N8YS74_9GLOM</name>
<feature type="region of interest" description="Disordered" evidence="1">
    <location>
        <begin position="1"/>
        <end position="38"/>
    </location>
</feature>
<reference evidence="2" key="1">
    <citation type="submission" date="2021-06" db="EMBL/GenBank/DDBJ databases">
        <authorList>
            <person name="Kallberg Y."/>
            <person name="Tangrot J."/>
            <person name="Rosling A."/>
        </authorList>
    </citation>
    <scope>NUCLEOTIDE SEQUENCE</scope>
    <source>
        <strain evidence="2">MA453B</strain>
    </source>
</reference>
<evidence type="ECO:0000313" key="3">
    <source>
        <dbReference type="Proteomes" id="UP000789405"/>
    </source>
</evidence>
<dbReference type="Proteomes" id="UP000789405">
    <property type="component" value="Unassembled WGS sequence"/>
</dbReference>
<dbReference type="EMBL" id="CAJVPY010000001">
    <property type="protein sequence ID" value="CAG8442999.1"/>
    <property type="molecule type" value="Genomic_DNA"/>
</dbReference>
<evidence type="ECO:0000256" key="1">
    <source>
        <dbReference type="SAM" id="MobiDB-lite"/>
    </source>
</evidence>
<evidence type="ECO:0000313" key="2">
    <source>
        <dbReference type="EMBL" id="CAG8442999.1"/>
    </source>
</evidence>
<feature type="compositionally biased region" description="Polar residues" evidence="1">
    <location>
        <begin position="1"/>
        <end position="14"/>
    </location>
</feature>
<keyword evidence="3" id="KW-1185">Reference proteome</keyword>
<sequence>MAKQDISASQSPGRNHNKCGKKCGDWHEFPNRDPNTGDQYKMKQVQVKRRAAPKITAGVVNSVHPQKVYHGYNKIIIDGLPEPVSMLPRCLSRVKK</sequence>
<gene>
    <name evidence="2" type="ORF">DERYTH_LOCUS1</name>
</gene>
<comment type="caution">
    <text evidence="2">The sequence shown here is derived from an EMBL/GenBank/DDBJ whole genome shotgun (WGS) entry which is preliminary data.</text>
</comment>
<organism evidence="2 3">
    <name type="scientific">Dentiscutata erythropus</name>
    <dbReference type="NCBI Taxonomy" id="1348616"/>
    <lineage>
        <taxon>Eukaryota</taxon>
        <taxon>Fungi</taxon>
        <taxon>Fungi incertae sedis</taxon>
        <taxon>Mucoromycota</taxon>
        <taxon>Glomeromycotina</taxon>
        <taxon>Glomeromycetes</taxon>
        <taxon>Diversisporales</taxon>
        <taxon>Gigasporaceae</taxon>
        <taxon>Dentiscutata</taxon>
    </lineage>
</organism>
<feature type="compositionally biased region" description="Basic and acidic residues" evidence="1">
    <location>
        <begin position="22"/>
        <end position="31"/>
    </location>
</feature>
<accession>A0A9N8YS74</accession>
<protein>
    <submittedName>
        <fullName evidence="2">13506_t:CDS:1</fullName>
    </submittedName>
</protein>
<proteinExistence type="predicted"/>
<dbReference type="AlphaFoldDB" id="A0A9N8YS74"/>